<dbReference type="CDD" id="cd18793">
    <property type="entry name" value="SF2_C_SNF"/>
    <property type="match status" value="1"/>
</dbReference>
<keyword evidence="4" id="KW-0378">Hydrolase</keyword>
<proteinExistence type="inferred from homology"/>
<dbReference type="PROSITE" id="PS51192">
    <property type="entry name" value="HELICASE_ATP_BIND_1"/>
    <property type="match status" value="1"/>
</dbReference>
<dbReference type="Gene3D" id="3.40.50.300">
    <property type="entry name" value="P-loop containing nucleotide triphosphate hydrolases"/>
    <property type="match status" value="1"/>
</dbReference>
<dbReference type="OrthoDB" id="2020972at2759"/>
<dbReference type="Gene3D" id="3.40.50.10810">
    <property type="entry name" value="Tandem AAA-ATPase domain"/>
    <property type="match status" value="1"/>
</dbReference>
<dbReference type="Pfam" id="PF00176">
    <property type="entry name" value="SNF2-rel_dom"/>
    <property type="match status" value="1"/>
</dbReference>
<dbReference type="EMBL" id="LUGH01000254">
    <property type="protein sequence ID" value="OBZ86999.1"/>
    <property type="molecule type" value="Genomic_DNA"/>
</dbReference>
<dbReference type="InterPro" id="IPR001650">
    <property type="entry name" value="Helicase_C-like"/>
</dbReference>
<dbReference type="GO" id="GO:0005524">
    <property type="term" value="F:ATP binding"/>
    <property type="evidence" value="ECO:0007669"/>
    <property type="project" value="UniProtKB-KW"/>
</dbReference>
<keyword evidence="5" id="KW-0347">Helicase</keyword>
<sequence>MEKILNKIVESEAIDAHTFKKRCVLPSLDAFHQFQHDSKRRKLQEFLDDYHSTSHKSLSFEETDNIQALEQIDFALDPYYRTTLKSHQLEGLKFMWDRMYRKKSGCLLSHAMGLGKTLQVIALLSTIYQHRKRYPSTQFPSGNRVLILAPVVTLSNWVEEFAKWSVNDMDDILGEVYNFSSIKSAGKKSRERQLAFVLHWYTYGGVMLLGYEQFRTLMQDKLEDNTNNRFMDYLIHPGPDIVVLDEGHRIKNASTALASLVSQFHTPLRLCLTGYPLQNHLSEYYYMIHAITPGLLGTPEHFKSYFSNLIENCFHDSSAYRKREAAMKMYVLQLLAGEIMHRRDESILIKTLPKKTEYLIKFKLSPIQHKGYMFLLQHVVDGLAPLLALLILRALCDHPRIFENLLEKRLERKRQMSLRHMEMTDEDVSHPVIEEHQEDEERLLQLFDFDAQQYEQLSSYFKTLDTESWSCAGKMTFIANLAVASKAVQDKLVIVSHSLSCLDYLEHFLPVLGIKMARIDGDTAGNSRQGIINSFTEDKEIHVMLLTAKAAGIGINLVAANRIVLVDQDWNPLYDEQSIGRIYRIGQTKPVYVYRLVTATTIEESIMNQSVHKNSISRRVIDNNRKTASISRDELKQYFQPPNPDIELIDLKTMDREVLEDPVSNSLYAKNESIVHAKVYQSDSSEEPAWFRLSERDRQTAKRDVVQYKRKNYGI</sequence>
<comment type="subcellular location">
    <subcellularLocation>
        <location evidence="1">Nucleus</location>
    </subcellularLocation>
</comment>
<dbReference type="PANTHER" id="PTHR45797">
    <property type="entry name" value="RAD54-LIKE"/>
    <property type="match status" value="1"/>
</dbReference>
<keyword evidence="3" id="KW-0547">Nucleotide-binding</keyword>
<dbReference type="STRING" id="101091.A0A1C7NDZ9"/>
<dbReference type="GO" id="GO:0004386">
    <property type="term" value="F:helicase activity"/>
    <property type="evidence" value="ECO:0007669"/>
    <property type="project" value="UniProtKB-KW"/>
</dbReference>
<dbReference type="AlphaFoldDB" id="A0A1C7NDZ9"/>
<dbReference type="SUPFAM" id="SSF52540">
    <property type="entry name" value="P-loop containing nucleoside triphosphate hydrolases"/>
    <property type="match status" value="2"/>
</dbReference>
<dbReference type="GO" id="GO:0003677">
    <property type="term" value="F:DNA binding"/>
    <property type="evidence" value="ECO:0007669"/>
    <property type="project" value="UniProtKB-KW"/>
</dbReference>
<dbReference type="PANTHER" id="PTHR45797:SF1">
    <property type="entry name" value="HELICASE ARIP4"/>
    <property type="match status" value="1"/>
</dbReference>
<name>A0A1C7NDZ9_9FUNG</name>
<protein>
    <submittedName>
        <fullName evidence="11">Protein CHROMATIN REMODELING 20</fullName>
    </submittedName>
</protein>
<dbReference type="Pfam" id="PF00271">
    <property type="entry name" value="Helicase_C"/>
    <property type="match status" value="1"/>
</dbReference>
<dbReference type="InterPro" id="IPR000330">
    <property type="entry name" value="SNF2_N"/>
</dbReference>
<evidence type="ECO:0000313" key="12">
    <source>
        <dbReference type="Proteomes" id="UP000093000"/>
    </source>
</evidence>
<comment type="similarity">
    <text evidence="2">Belongs to the SNF2/RAD54 helicase family.</text>
</comment>
<evidence type="ECO:0000259" key="9">
    <source>
        <dbReference type="PROSITE" id="PS51192"/>
    </source>
</evidence>
<dbReference type="InterPro" id="IPR014001">
    <property type="entry name" value="Helicase_ATP-bd"/>
</dbReference>
<accession>A0A1C7NDZ9</accession>
<dbReference type="PROSITE" id="PS51194">
    <property type="entry name" value="HELICASE_CTER"/>
    <property type="match status" value="1"/>
</dbReference>
<evidence type="ECO:0000256" key="2">
    <source>
        <dbReference type="ARBA" id="ARBA00007025"/>
    </source>
</evidence>
<feature type="domain" description="Helicase ATP-binding" evidence="9">
    <location>
        <begin position="97"/>
        <end position="294"/>
    </location>
</feature>
<keyword evidence="8" id="KW-0539">Nucleus</keyword>
<evidence type="ECO:0000256" key="4">
    <source>
        <dbReference type="ARBA" id="ARBA00022801"/>
    </source>
</evidence>
<evidence type="ECO:0000256" key="6">
    <source>
        <dbReference type="ARBA" id="ARBA00022840"/>
    </source>
</evidence>
<evidence type="ECO:0000313" key="11">
    <source>
        <dbReference type="EMBL" id="OBZ86999.1"/>
    </source>
</evidence>
<dbReference type="SMART" id="SM00490">
    <property type="entry name" value="HELICc"/>
    <property type="match status" value="1"/>
</dbReference>
<dbReference type="InterPro" id="IPR044574">
    <property type="entry name" value="ARIP4-like"/>
</dbReference>
<evidence type="ECO:0000256" key="8">
    <source>
        <dbReference type="ARBA" id="ARBA00023242"/>
    </source>
</evidence>
<dbReference type="InterPro" id="IPR049730">
    <property type="entry name" value="SNF2/RAD54-like_C"/>
</dbReference>
<dbReference type="GO" id="GO:0005634">
    <property type="term" value="C:nucleus"/>
    <property type="evidence" value="ECO:0007669"/>
    <property type="project" value="UniProtKB-SubCell"/>
</dbReference>
<evidence type="ECO:0000256" key="7">
    <source>
        <dbReference type="ARBA" id="ARBA00023125"/>
    </source>
</evidence>
<keyword evidence="6" id="KW-0067">ATP-binding</keyword>
<dbReference type="InterPro" id="IPR038718">
    <property type="entry name" value="SNF2-like_sf"/>
</dbReference>
<evidence type="ECO:0000259" key="10">
    <source>
        <dbReference type="PROSITE" id="PS51194"/>
    </source>
</evidence>
<dbReference type="GO" id="GO:0016887">
    <property type="term" value="F:ATP hydrolysis activity"/>
    <property type="evidence" value="ECO:0007669"/>
    <property type="project" value="InterPro"/>
</dbReference>
<evidence type="ECO:0000256" key="1">
    <source>
        <dbReference type="ARBA" id="ARBA00004123"/>
    </source>
</evidence>
<gene>
    <name evidence="11" type="primary">ATRX</name>
    <name evidence="11" type="ORF">A0J61_04952</name>
</gene>
<dbReference type="SMART" id="SM00487">
    <property type="entry name" value="DEXDc"/>
    <property type="match status" value="1"/>
</dbReference>
<keyword evidence="12" id="KW-1185">Reference proteome</keyword>
<evidence type="ECO:0000256" key="5">
    <source>
        <dbReference type="ARBA" id="ARBA00022806"/>
    </source>
</evidence>
<keyword evidence="7" id="KW-0238">DNA-binding</keyword>
<comment type="caution">
    <text evidence="11">The sequence shown here is derived from an EMBL/GenBank/DDBJ whole genome shotgun (WGS) entry which is preliminary data.</text>
</comment>
<organism evidence="11 12">
    <name type="scientific">Choanephora cucurbitarum</name>
    <dbReference type="NCBI Taxonomy" id="101091"/>
    <lineage>
        <taxon>Eukaryota</taxon>
        <taxon>Fungi</taxon>
        <taxon>Fungi incertae sedis</taxon>
        <taxon>Mucoromycota</taxon>
        <taxon>Mucoromycotina</taxon>
        <taxon>Mucoromycetes</taxon>
        <taxon>Mucorales</taxon>
        <taxon>Mucorineae</taxon>
        <taxon>Choanephoraceae</taxon>
        <taxon>Choanephoroideae</taxon>
        <taxon>Choanephora</taxon>
    </lineage>
</organism>
<reference evidence="11 12" key="1">
    <citation type="submission" date="2016-03" db="EMBL/GenBank/DDBJ databases">
        <title>Choanephora cucurbitarum.</title>
        <authorList>
            <person name="Min B."/>
            <person name="Park H."/>
            <person name="Park J.-H."/>
            <person name="Shin H.-D."/>
            <person name="Choi I.-G."/>
        </authorList>
    </citation>
    <scope>NUCLEOTIDE SEQUENCE [LARGE SCALE GENOMIC DNA]</scope>
    <source>
        <strain evidence="11 12">KUS-F28377</strain>
    </source>
</reference>
<evidence type="ECO:0000256" key="3">
    <source>
        <dbReference type="ARBA" id="ARBA00022741"/>
    </source>
</evidence>
<dbReference type="InterPro" id="IPR027417">
    <property type="entry name" value="P-loop_NTPase"/>
</dbReference>
<dbReference type="Proteomes" id="UP000093000">
    <property type="component" value="Unassembled WGS sequence"/>
</dbReference>
<feature type="domain" description="Helicase C-terminal" evidence="10">
    <location>
        <begin position="456"/>
        <end position="636"/>
    </location>
</feature>
<dbReference type="InParanoid" id="A0A1C7NDZ9"/>